<dbReference type="Proteomes" id="UP000030700">
    <property type="component" value="Unassembled WGS sequence"/>
</dbReference>
<dbReference type="InterPro" id="IPR036515">
    <property type="entry name" value="Transposase_17_sf"/>
</dbReference>
<evidence type="ECO:0000313" key="3">
    <source>
        <dbReference type="Proteomes" id="UP000030700"/>
    </source>
</evidence>
<reference evidence="2" key="1">
    <citation type="journal article" date="2015" name="PeerJ">
        <title>First genomic representation of candidate bacterial phylum KSB3 points to enhanced environmental sensing as a trigger of wastewater bulking.</title>
        <authorList>
            <person name="Sekiguchi Y."/>
            <person name="Ohashi A."/>
            <person name="Parks D.H."/>
            <person name="Yamauchi T."/>
            <person name="Tyson G.W."/>
            <person name="Hugenholtz P."/>
        </authorList>
    </citation>
    <scope>NUCLEOTIDE SEQUENCE [LARGE SCALE GENOMIC DNA]</scope>
</reference>
<organism evidence="2">
    <name type="scientific">Candidatus Moduliflexus flocculans</name>
    <dbReference type="NCBI Taxonomy" id="1499966"/>
    <lineage>
        <taxon>Bacteria</taxon>
        <taxon>Candidatus Moduliflexota</taxon>
        <taxon>Candidatus Moduliflexia</taxon>
        <taxon>Candidatus Moduliflexales</taxon>
        <taxon>Candidatus Moduliflexaceae</taxon>
    </lineage>
</organism>
<dbReference type="HOGENOM" id="CLU_068226_4_1_0"/>
<dbReference type="InterPro" id="IPR002686">
    <property type="entry name" value="Transposase_17"/>
</dbReference>
<protein>
    <recommendedName>
        <fullName evidence="1">Transposase IS200-like domain-containing protein</fullName>
    </recommendedName>
</protein>
<name>A0A0S6W0Z4_9BACT</name>
<accession>A0A0S6W0Z4</accession>
<dbReference type="SMART" id="SM01321">
    <property type="entry name" value="Y1_Tnp"/>
    <property type="match status" value="1"/>
</dbReference>
<dbReference type="PANTHER" id="PTHR34322:SF2">
    <property type="entry name" value="TRANSPOSASE IS200-LIKE DOMAIN-CONTAINING PROTEIN"/>
    <property type="match status" value="1"/>
</dbReference>
<dbReference type="EMBL" id="DF820459">
    <property type="protein sequence ID" value="GAK53392.1"/>
    <property type="molecule type" value="Genomic_DNA"/>
</dbReference>
<dbReference type="Pfam" id="PF01797">
    <property type="entry name" value="Y1_Tnp"/>
    <property type="match status" value="1"/>
</dbReference>
<sequence length="194" mass="23346">MKNTSTPLHPGEFYHIYNRGNNREDLFREERNYRYFLQLYAQHVSPVAETFAYCLMRNHFHLLVRIQTSQVLKTCEVSKRFSNLFNAYAKAINKAYDRTGSLFEERFGRILVDSDRYFQQLIFYIHFNPQKHGFVSDFREWRWSSYHTLRAAGETKLNRADVLRWFGNLTQFEHFHRGMVNEKMIAAVIDEELL</sequence>
<feature type="domain" description="Transposase IS200-like" evidence="1">
    <location>
        <begin position="9"/>
        <end position="128"/>
    </location>
</feature>
<dbReference type="SUPFAM" id="SSF143422">
    <property type="entry name" value="Transposase IS200-like"/>
    <property type="match status" value="1"/>
</dbReference>
<dbReference type="PANTHER" id="PTHR34322">
    <property type="entry name" value="TRANSPOSASE, Y1_TNP DOMAIN-CONTAINING"/>
    <property type="match status" value="1"/>
</dbReference>
<dbReference type="GO" id="GO:0003677">
    <property type="term" value="F:DNA binding"/>
    <property type="evidence" value="ECO:0007669"/>
    <property type="project" value="InterPro"/>
</dbReference>
<dbReference type="GO" id="GO:0006313">
    <property type="term" value="P:DNA transposition"/>
    <property type="evidence" value="ECO:0007669"/>
    <property type="project" value="InterPro"/>
</dbReference>
<evidence type="ECO:0000259" key="1">
    <source>
        <dbReference type="SMART" id="SM01321"/>
    </source>
</evidence>
<dbReference type="STRING" id="1499966.U14_04657"/>
<keyword evidence="3" id="KW-1185">Reference proteome</keyword>
<dbReference type="AlphaFoldDB" id="A0A0S6W0Z4"/>
<dbReference type="GO" id="GO:0004803">
    <property type="term" value="F:transposase activity"/>
    <property type="evidence" value="ECO:0007669"/>
    <property type="project" value="InterPro"/>
</dbReference>
<proteinExistence type="predicted"/>
<gene>
    <name evidence="2" type="ORF">U14_04657</name>
</gene>
<evidence type="ECO:0000313" key="2">
    <source>
        <dbReference type="EMBL" id="GAK53392.1"/>
    </source>
</evidence>
<dbReference type="Gene3D" id="3.30.70.1290">
    <property type="entry name" value="Transposase IS200-like"/>
    <property type="match status" value="1"/>
</dbReference>